<dbReference type="Proteomes" id="UP001156666">
    <property type="component" value="Unassembled WGS sequence"/>
</dbReference>
<sequence length="286" mass="32687">MDEIYIDGKFKRVNNHDKVITIYTELDTQAFKDGIMNSNYIKYSPLSLLNLTDWVFVNDTLMEDESFSNFKKVEADTIVNGNKIYTELHIFINISSKQLLRFERRNYFNDNPAQIVSYEYTAYDYDKTESKLAYTDPLDFSSVAYGQSNSKVSLSVGQKAPEFLAGDLNGNIIDLKKNLGKKVLLNFSIINCGYCKTALNHFNQENFILSNNITAVYINPIDEIKKVKDYATKFNVPFPVIANANEIGVKYGINAYPTFVLINEEGFIEDIIIGYEEDFIEGLNKS</sequence>
<gene>
    <name evidence="2" type="ORF">GCM10007940_42720</name>
</gene>
<dbReference type="AlphaFoldDB" id="A0AA37SVM7"/>
<dbReference type="InterPro" id="IPR013766">
    <property type="entry name" value="Thioredoxin_domain"/>
</dbReference>
<evidence type="ECO:0000259" key="1">
    <source>
        <dbReference type="PROSITE" id="PS51352"/>
    </source>
</evidence>
<dbReference type="CDD" id="cd02966">
    <property type="entry name" value="TlpA_like_family"/>
    <property type="match status" value="1"/>
</dbReference>
<dbReference type="PANTHER" id="PTHR42852">
    <property type="entry name" value="THIOL:DISULFIDE INTERCHANGE PROTEIN DSBE"/>
    <property type="match status" value="1"/>
</dbReference>
<dbReference type="EMBL" id="BSOH01000031">
    <property type="protein sequence ID" value="GLR19656.1"/>
    <property type="molecule type" value="Genomic_DNA"/>
</dbReference>
<protein>
    <recommendedName>
        <fullName evidence="1">Thioredoxin domain-containing protein</fullName>
    </recommendedName>
</protein>
<feature type="domain" description="Thioredoxin" evidence="1">
    <location>
        <begin position="154"/>
        <end position="286"/>
    </location>
</feature>
<dbReference type="InterPro" id="IPR050553">
    <property type="entry name" value="Thioredoxin_ResA/DsbE_sf"/>
</dbReference>
<dbReference type="RefSeq" id="WP_235295058.1">
    <property type="nucleotide sequence ID" value="NZ_BSOH01000031.1"/>
</dbReference>
<reference evidence="2" key="1">
    <citation type="journal article" date="2014" name="Int. J. Syst. Evol. Microbiol.">
        <title>Complete genome sequence of Corynebacterium casei LMG S-19264T (=DSM 44701T), isolated from a smear-ripened cheese.</title>
        <authorList>
            <consortium name="US DOE Joint Genome Institute (JGI-PGF)"/>
            <person name="Walter F."/>
            <person name="Albersmeier A."/>
            <person name="Kalinowski J."/>
            <person name="Ruckert C."/>
        </authorList>
    </citation>
    <scope>NUCLEOTIDE SEQUENCE</scope>
    <source>
        <strain evidence="2">NBRC 108769</strain>
    </source>
</reference>
<dbReference type="Pfam" id="PF00578">
    <property type="entry name" value="AhpC-TSA"/>
    <property type="match status" value="1"/>
</dbReference>
<proteinExistence type="predicted"/>
<dbReference type="InterPro" id="IPR000866">
    <property type="entry name" value="AhpC/TSA"/>
</dbReference>
<dbReference type="PANTHER" id="PTHR42852:SF13">
    <property type="entry name" value="PROTEIN DIPZ"/>
    <property type="match status" value="1"/>
</dbReference>
<evidence type="ECO:0000313" key="2">
    <source>
        <dbReference type="EMBL" id="GLR19656.1"/>
    </source>
</evidence>
<comment type="caution">
    <text evidence="2">The sequence shown here is derived from an EMBL/GenBank/DDBJ whole genome shotgun (WGS) entry which is preliminary data.</text>
</comment>
<accession>A0AA37SVM7</accession>
<keyword evidence="3" id="KW-1185">Reference proteome</keyword>
<dbReference type="InterPro" id="IPR036249">
    <property type="entry name" value="Thioredoxin-like_sf"/>
</dbReference>
<name>A0AA37SVM7_9BACT</name>
<dbReference type="GO" id="GO:0016209">
    <property type="term" value="F:antioxidant activity"/>
    <property type="evidence" value="ECO:0007669"/>
    <property type="project" value="InterPro"/>
</dbReference>
<dbReference type="Gene3D" id="3.40.30.10">
    <property type="entry name" value="Glutaredoxin"/>
    <property type="match status" value="1"/>
</dbReference>
<organism evidence="2 3">
    <name type="scientific">Portibacter lacus</name>
    <dbReference type="NCBI Taxonomy" id="1099794"/>
    <lineage>
        <taxon>Bacteria</taxon>
        <taxon>Pseudomonadati</taxon>
        <taxon>Bacteroidota</taxon>
        <taxon>Saprospiria</taxon>
        <taxon>Saprospirales</taxon>
        <taxon>Haliscomenobacteraceae</taxon>
        <taxon>Portibacter</taxon>
    </lineage>
</organism>
<dbReference type="GO" id="GO:0016491">
    <property type="term" value="F:oxidoreductase activity"/>
    <property type="evidence" value="ECO:0007669"/>
    <property type="project" value="InterPro"/>
</dbReference>
<dbReference type="PROSITE" id="PS51352">
    <property type="entry name" value="THIOREDOXIN_2"/>
    <property type="match status" value="1"/>
</dbReference>
<evidence type="ECO:0000313" key="3">
    <source>
        <dbReference type="Proteomes" id="UP001156666"/>
    </source>
</evidence>
<dbReference type="SUPFAM" id="SSF52833">
    <property type="entry name" value="Thioredoxin-like"/>
    <property type="match status" value="1"/>
</dbReference>
<reference evidence="2" key="2">
    <citation type="submission" date="2023-01" db="EMBL/GenBank/DDBJ databases">
        <title>Draft genome sequence of Portibacter lacus strain NBRC 108769.</title>
        <authorList>
            <person name="Sun Q."/>
            <person name="Mori K."/>
        </authorList>
    </citation>
    <scope>NUCLEOTIDE SEQUENCE</scope>
    <source>
        <strain evidence="2">NBRC 108769</strain>
    </source>
</reference>